<keyword evidence="1" id="KW-0732">Signal</keyword>
<dbReference type="AlphaFoldDB" id="A0A2M4CEK3"/>
<reference evidence="2" key="1">
    <citation type="submission" date="2018-01" db="EMBL/GenBank/DDBJ databases">
        <title>An insight into the sialome of Amazonian anophelines.</title>
        <authorList>
            <person name="Ribeiro J.M."/>
            <person name="Scarpassa V."/>
            <person name="Calvo E."/>
        </authorList>
    </citation>
    <scope>NUCLEOTIDE SEQUENCE</scope>
    <source>
        <tissue evidence="2">Salivary glands</tissue>
    </source>
</reference>
<accession>A0A2M4CEK3</accession>
<dbReference type="EMBL" id="GGFJ01014217">
    <property type="protein sequence ID" value="MBW63358.1"/>
    <property type="molecule type" value="Transcribed_RNA"/>
</dbReference>
<feature type="signal peptide" evidence="1">
    <location>
        <begin position="1"/>
        <end position="21"/>
    </location>
</feature>
<name>A0A2M4CEK3_9DIPT</name>
<feature type="chain" id="PRO_5014973396" evidence="1">
    <location>
        <begin position="22"/>
        <end position="73"/>
    </location>
</feature>
<organism evidence="2">
    <name type="scientific">Anopheles marajoara</name>
    <dbReference type="NCBI Taxonomy" id="58244"/>
    <lineage>
        <taxon>Eukaryota</taxon>
        <taxon>Metazoa</taxon>
        <taxon>Ecdysozoa</taxon>
        <taxon>Arthropoda</taxon>
        <taxon>Hexapoda</taxon>
        <taxon>Insecta</taxon>
        <taxon>Pterygota</taxon>
        <taxon>Neoptera</taxon>
        <taxon>Endopterygota</taxon>
        <taxon>Diptera</taxon>
        <taxon>Nematocera</taxon>
        <taxon>Culicoidea</taxon>
        <taxon>Culicidae</taxon>
        <taxon>Anophelinae</taxon>
        <taxon>Anopheles</taxon>
    </lineage>
</organism>
<proteinExistence type="predicted"/>
<evidence type="ECO:0000256" key="1">
    <source>
        <dbReference type="SAM" id="SignalP"/>
    </source>
</evidence>
<protein>
    <submittedName>
        <fullName evidence="2">Putative secreted protein</fullName>
    </submittedName>
</protein>
<sequence>MISGPIFMILLLMNWKQRSRTVSSPVAIWLKMPVKVPRASYLVSVMRDWCTCCNSATSSEPRSCAKISAIRGV</sequence>
<evidence type="ECO:0000313" key="2">
    <source>
        <dbReference type="EMBL" id="MBW63358.1"/>
    </source>
</evidence>